<evidence type="ECO:0000256" key="12">
    <source>
        <dbReference type="ARBA" id="ARBA00049436"/>
    </source>
</evidence>
<keyword evidence="10 15" id="KW-0460">Magnesium</keyword>
<keyword evidence="8 14" id="KW-0547">Nucleotide-binding</keyword>
<dbReference type="Gene3D" id="3.10.20.70">
    <property type="entry name" value="Glutamine synthetase, N-terminal domain"/>
    <property type="match status" value="1"/>
</dbReference>
<dbReference type="PATRIC" id="fig|1839936.3.peg.1276"/>
<feature type="binding site" evidence="15">
    <location>
        <position position="200"/>
    </location>
    <ligand>
        <name>Mg(2+)</name>
        <dbReference type="ChEBI" id="CHEBI:18420"/>
        <label>1</label>
    </ligand>
</feature>
<evidence type="ECO:0000256" key="14">
    <source>
        <dbReference type="PIRSR" id="PIRSR604809-2"/>
    </source>
</evidence>
<evidence type="ECO:0000256" key="7">
    <source>
        <dbReference type="ARBA" id="ARBA00022723"/>
    </source>
</evidence>
<dbReference type="GO" id="GO:0005737">
    <property type="term" value="C:cytoplasm"/>
    <property type="evidence" value="ECO:0007669"/>
    <property type="project" value="UniProtKB-SubCell"/>
</dbReference>
<dbReference type="AlphaFoldDB" id="A0A1F2P4D8"/>
<name>A0A1F2P4D8_9EURY</name>
<gene>
    <name evidence="21" type="ORF">SBU_001261</name>
</gene>
<dbReference type="EC" id="6.3.1.2" evidence="3"/>
<comment type="caution">
    <text evidence="21">The sequence shown here is derived from an EMBL/GenBank/DDBJ whole genome shotgun (WGS) entry which is preliminary data.</text>
</comment>
<feature type="binding site" evidence="14">
    <location>
        <position position="320"/>
    </location>
    <ligand>
        <name>ATP</name>
        <dbReference type="ChEBI" id="CHEBI:30616"/>
    </ligand>
</feature>
<evidence type="ECO:0000313" key="21">
    <source>
        <dbReference type="EMBL" id="OFV65852.1"/>
    </source>
</evidence>
<feature type="binding site" evidence="13">
    <location>
        <position position="308"/>
    </location>
    <ligand>
        <name>L-glutamate</name>
        <dbReference type="ChEBI" id="CHEBI:29985"/>
    </ligand>
</feature>
<dbReference type="InterPro" id="IPR014746">
    <property type="entry name" value="Gln_synth/guanido_kin_cat_dom"/>
</dbReference>
<evidence type="ECO:0000256" key="2">
    <source>
        <dbReference type="ARBA" id="ARBA00009897"/>
    </source>
</evidence>
<dbReference type="InterPro" id="IPR036651">
    <property type="entry name" value="Gln_synt_N_sf"/>
</dbReference>
<dbReference type="PROSITE" id="PS51987">
    <property type="entry name" value="GS_CATALYTIC"/>
    <property type="match status" value="1"/>
</dbReference>
<feature type="binding site" evidence="13">
    <location>
        <position position="302"/>
    </location>
    <ligand>
        <name>L-glutamate</name>
        <dbReference type="ChEBI" id="CHEBI:29985"/>
    </ligand>
</feature>
<keyword evidence="22" id="KW-1185">Reference proteome</keyword>
<comment type="catalytic activity">
    <reaction evidence="12">
        <text>L-glutamate + NH4(+) + ATP = L-glutamine + ADP + phosphate + H(+)</text>
        <dbReference type="Rhea" id="RHEA:16169"/>
        <dbReference type="ChEBI" id="CHEBI:15378"/>
        <dbReference type="ChEBI" id="CHEBI:28938"/>
        <dbReference type="ChEBI" id="CHEBI:29985"/>
        <dbReference type="ChEBI" id="CHEBI:30616"/>
        <dbReference type="ChEBI" id="CHEBI:43474"/>
        <dbReference type="ChEBI" id="CHEBI:58359"/>
        <dbReference type="ChEBI" id="CHEBI:456216"/>
        <dbReference type="EC" id="6.3.1.2"/>
    </reaction>
</comment>
<comment type="similarity">
    <text evidence="2 17 18">Belongs to the glutamine synthetase family.</text>
</comment>
<feature type="binding site" evidence="15">
    <location>
        <position position="193"/>
    </location>
    <ligand>
        <name>Mg(2+)</name>
        <dbReference type="ChEBI" id="CHEBI:18420"/>
        <label>1</label>
    </ligand>
</feature>
<dbReference type="SUPFAM" id="SSF54368">
    <property type="entry name" value="Glutamine synthetase, N-terminal domain"/>
    <property type="match status" value="1"/>
</dbReference>
<feature type="binding site" evidence="15">
    <location>
        <position position="249"/>
    </location>
    <ligand>
        <name>Mg(2+)</name>
        <dbReference type="ChEBI" id="CHEBI:18420"/>
        <label>1</label>
    </ligand>
</feature>
<keyword evidence="7 15" id="KW-0479">Metal-binding</keyword>
<dbReference type="InterPro" id="IPR008147">
    <property type="entry name" value="Gln_synt_N"/>
</dbReference>
<evidence type="ECO:0000256" key="13">
    <source>
        <dbReference type="PIRSR" id="PIRSR604809-1"/>
    </source>
</evidence>
<dbReference type="Gene3D" id="3.30.590.10">
    <property type="entry name" value="Glutamine synthetase/guanido kinase, catalytic domain"/>
    <property type="match status" value="1"/>
</dbReference>
<dbReference type="PANTHER" id="PTHR43785">
    <property type="entry name" value="GAMMA-GLUTAMYLPUTRESCINE SYNTHETASE"/>
    <property type="match status" value="1"/>
</dbReference>
<evidence type="ECO:0000256" key="8">
    <source>
        <dbReference type="ARBA" id="ARBA00022741"/>
    </source>
</evidence>
<feature type="binding site" evidence="14">
    <location>
        <position position="188"/>
    </location>
    <ligand>
        <name>ATP</name>
        <dbReference type="ChEBI" id="CHEBI:30616"/>
    </ligand>
</feature>
<feature type="binding site" evidence="15">
    <location>
        <position position="340"/>
    </location>
    <ligand>
        <name>Mg(2+)</name>
        <dbReference type="ChEBI" id="CHEBI:18420"/>
        <label>1</label>
    </ligand>
</feature>
<dbReference type="Proteomes" id="UP000185779">
    <property type="component" value="Unassembled WGS sequence"/>
</dbReference>
<dbReference type="STRING" id="1839936.SBU_001261"/>
<evidence type="ECO:0000256" key="16">
    <source>
        <dbReference type="PIRSR" id="PIRSR604809-50"/>
    </source>
</evidence>
<feature type="binding site" evidence="15">
    <location>
        <position position="140"/>
    </location>
    <ligand>
        <name>Mg(2+)</name>
        <dbReference type="ChEBI" id="CHEBI:18420"/>
        <label>1</label>
    </ligand>
</feature>
<protein>
    <recommendedName>
        <fullName evidence="4">Glutamine synthetase</fullName>
        <ecNumber evidence="3">6.3.1.2</ecNumber>
    </recommendedName>
    <alternativeName>
        <fullName evidence="11">Glutamate--ammonia ligase</fullName>
    </alternativeName>
</protein>
<evidence type="ECO:0000259" key="19">
    <source>
        <dbReference type="PROSITE" id="PS51986"/>
    </source>
</evidence>
<dbReference type="GO" id="GO:0005524">
    <property type="term" value="F:ATP binding"/>
    <property type="evidence" value="ECO:0007669"/>
    <property type="project" value="UniProtKB-KW"/>
</dbReference>
<evidence type="ECO:0000256" key="4">
    <source>
        <dbReference type="ARBA" id="ARBA00021364"/>
    </source>
</evidence>
<keyword evidence="5" id="KW-0963">Cytoplasm</keyword>
<dbReference type="PROSITE" id="PS51986">
    <property type="entry name" value="GS_BETA_GRASP"/>
    <property type="match status" value="1"/>
</dbReference>
<dbReference type="NCBIfam" id="TIGR00653">
    <property type="entry name" value="GlnA"/>
    <property type="match status" value="1"/>
</dbReference>
<evidence type="ECO:0000256" key="17">
    <source>
        <dbReference type="PROSITE-ProRule" id="PRU01330"/>
    </source>
</evidence>
<keyword evidence="6 21" id="KW-0436">Ligase</keyword>
<dbReference type="FunFam" id="3.30.590.10:FF:000003">
    <property type="entry name" value="Glutamine synthetase 2"/>
    <property type="match status" value="1"/>
</dbReference>
<dbReference type="PROSITE" id="PS00181">
    <property type="entry name" value="GLNA_ATP"/>
    <property type="match status" value="1"/>
</dbReference>
<evidence type="ECO:0000256" key="15">
    <source>
        <dbReference type="PIRSR" id="PIRSR604809-3"/>
    </source>
</evidence>
<dbReference type="SUPFAM" id="SSF55931">
    <property type="entry name" value="Glutamine synthetase/guanido kinase"/>
    <property type="match status" value="1"/>
</dbReference>
<organism evidence="21 22">
    <name type="scientific">Candidatus Syntropharchaeum butanivorans</name>
    <dbReference type="NCBI Taxonomy" id="1839936"/>
    <lineage>
        <taxon>Archaea</taxon>
        <taxon>Methanobacteriati</taxon>
        <taxon>Methanobacteriota</taxon>
        <taxon>Stenosarchaea group</taxon>
        <taxon>Methanomicrobia</taxon>
        <taxon>Methanosarcinales</taxon>
        <taxon>ANME-2 cluster</taxon>
        <taxon>Candidatus Syntropharchaeum</taxon>
    </lineage>
</organism>
<dbReference type="Pfam" id="PF03951">
    <property type="entry name" value="Gln-synt_N"/>
    <property type="match status" value="1"/>
</dbReference>
<feature type="binding site" evidence="13">
    <location>
        <begin position="244"/>
        <end position="245"/>
    </location>
    <ligand>
        <name>L-glutamate</name>
        <dbReference type="ChEBI" id="CHEBI:29985"/>
    </ligand>
</feature>
<sequence length="451" mass="51895">MNDKGGNGMAGDDVVDEVFKEIEEKNIRFIQLWFTDILGQLKSFAIHVDELEGAFAEGMGFDGSSIEGFARIDESDMLAKPDPATFQALPWRPREKGVARMFCDIFQPDGSHYEGDPRYILKRNLERLKEKGYTMYVGPELEYFYFRDDKNPETLDDGGYFDLTTLDAASDWRRDTILALEEMGIYVEYSHHEVAPSQHEIDLRYADALTMADHVMTTRMVIKEIARKHGVYATFMPKPIFGVNGSGMHTHQSLFKGDENAFFDPDDEMYLSDTCRYYIAGLLRHAGEITSITNQWVNSYKRLVPGYEAPVYISWARRNRSTLVRVPMYKPGKEKATRIEYRSPDPACNPYLAFAVMLAAGLEGIEKKYELPDPIEQDVYHLNDEERREFGIELLPGSLIEAISLTEESELVRRTLGEHIFTKFIASKKIEWDDYRVRVTPYEIEKLLPVL</sequence>
<feature type="binding site" evidence="13">
    <location>
        <position position="342"/>
    </location>
    <ligand>
        <name>L-glutamate</name>
        <dbReference type="ChEBI" id="CHEBI:29985"/>
    </ligand>
</feature>
<feature type="modified residue" description="O-AMP-tyrosine" evidence="16">
    <location>
        <position position="380"/>
    </location>
</feature>
<feature type="binding site" evidence="13">
    <location>
        <position position="320"/>
    </location>
    <ligand>
        <name>L-glutamate</name>
        <dbReference type="ChEBI" id="CHEBI:29985"/>
    </ligand>
</feature>
<feature type="binding site" evidence="15">
    <location>
        <position position="142"/>
    </location>
    <ligand>
        <name>Mg(2+)</name>
        <dbReference type="ChEBI" id="CHEBI:18420"/>
        <label>1</label>
    </ligand>
</feature>
<feature type="binding site" evidence="14">
    <location>
        <begin position="251"/>
        <end position="253"/>
    </location>
    <ligand>
        <name>ATP</name>
        <dbReference type="ChEBI" id="CHEBI:30616"/>
    </ligand>
</feature>
<accession>A0A1F2P4D8</accession>
<keyword evidence="9 14" id="KW-0067">ATP-binding</keyword>
<evidence type="ECO:0000256" key="18">
    <source>
        <dbReference type="RuleBase" id="RU000384"/>
    </source>
</evidence>
<feature type="binding site" evidence="14">
    <location>
        <position position="335"/>
    </location>
    <ligand>
        <name>ATP</name>
        <dbReference type="ChEBI" id="CHEBI:30616"/>
    </ligand>
</feature>
<reference evidence="21" key="1">
    <citation type="submission" date="2016-05" db="EMBL/GenBank/DDBJ databases">
        <title>Microbial consortia oxidize butane by reversing methanogenesis.</title>
        <authorList>
            <person name="Laso-Perez R."/>
            <person name="Richter M."/>
            <person name="Wegener G."/>
            <person name="Musat F."/>
        </authorList>
    </citation>
    <scope>NUCLEOTIDE SEQUENCE [LARGE SCALE GENOMIC DNA]</scope>
    <source>
        <strain evidence="21">BOX1</strain>
    </source>
</reference>
<evidence type="ECO:0000256" key="9">
    <source>
        <dbReference type="ARBA" id="ARBA00022840"/>
    </source>
</evidence>
<comment type="cofactor">
    <cofactor evidence="15">
        <name>Mg(2+)</name>
        <dbReference type="ChEBI" id="CHEBI:18420"/>
    </cofactor>
    <text evidence="15">Binds 2 Mg(2+) ions per subunit.</text>
</comment>
<dbReference type="InterPro" id="IPR004809">
    <property type="entry name" value="Gln_synth_I"/>
</dbReference>
<dbReference type="EMBL" id="LYOR01000006">
    <property type="protein sequence ID" value="OFV65852.1"/>
    <property type="molecule type" value="Genomic_DNA"/>
</dbReference>
<evidence type="ECO:0000313" key="22">
    <source>
        <dbReference type="Proteomes" id="UP000185779"/>
    </source>
</evidence>
<comment type="subcellular location">
    <subcellularLocation>
        <location evidence="1">Cytoplasm</location>
    </subcellularLocation>
</comment>
<dbReference type="Pfam" id="PF00120">
    <property type="entry name" value="Gln-synt_C"/>
    <property type="match status" value="1"/>
</dbReference>
<evidence type="ECO:0000256" key="3">
    <source>
        <dbReference type="ARBA" id="ARBA00012937"/>
    </source>
</evidence>
<evidence type="ECO:0000259" key="20">
    <source>
        <dbReference type="PROSITE" id="PS51987"/>
    </source>
</evidence>
<dbReference type="InterPro" id="IPR008146">
    <property type="entry name" value="Gln_synth_cat_dom"/>
</dbReference>
<evidence type="ECO:0000256" key="10">
    <source>
        <dbReference type="ARBA" id="ARBA00022842"/>
    </source>
</evidence>
<dbReference type="GO" id="GO:0046872">
    <property type="term" value="F:metal ion binding"/>
    <property type="evidence" value="ECO:0007669"/>
    <property type="project" value="UniProtKB-KW"/>
</dbReference>
<dbReference type="SMART" id="SM01230">
    <property type="entry name" value="Gln-synt_C"/>
    <property type="match status" value="1"/>
</dbReference>
<proteinExistence type="inferred from homology"/>
<evidence type="ECO:0000256" key="5">
    <source>
        <dbReference type="ARBA" id="ARBA00022490"/>
    </source>
</evidence>
<feature type="domain" description="GS catalytic" evidence="20">
    <location>
        <begin position="117"/>
        <end position="451"/>
    </location>
</feature>
<feature type="domain" description="GS beta-grasp" evidence="19">
    <location>
        <begin position="25"/>
        <end position="110"/>
    </location>
</feature>
<dbReference type="GO" id="GO:0004356">
    <property type="term" value="F:glutamine synthetase activity"/>
    <property type="evidence" value="ECO:0007669"/>
    <property type="project" value="UniProtKB-EC"/>
</dbReference>
<dbReference type="PANTHER" id="PTHR43785:SF12">
    <property type="entry name" value="TYPE-1 GLUTAMINE SYNTHETASE 2"/>
    <property type="match status" value="1"/>
</dbReference>
<keyword evidence="16" id="KW-0597">Phosphoprotein</keyword>
<evidence type="ECO:0000256" key="6">
    <source>
        <dbReference type="ARBA" id="ARBA00022598"/>
    </source>
</evidence>
<evidence type="ECO:0000256" key="1">
    <source>
        <dbReference type="ARBA" id="ARBA00004496"/>
    </source>
</evidence>
<dbReference type="InterPro" id="IPR027303">
    <property type="entry name" value="Gln_synth_gly_rich_site"/>
</dbReference>
<evidence type="ECO:0000256" key="11">
    <source>
        <dbReference type="ARBA" id="ARBA00030668"/>
    </source>
</evidence>
<dbReference type="GO" id="GO:0006542">
    <property type="term" value="P:glutamine biosynthetic process"/>
    <property type="evidence" value="ECO:0007669"/>
    <property type="project" value="InterPro"/>
</dbReference>